<dbReference type="InterPro" id="IPR036452">
    <property type="entry name" value="Ribo_hydro-like"/>
</dbReference>
<dbReference type="InterPro" id="IPR023186">
    <property type="entry name" value="IUNH"/>
</dbReference>
<proteinExistence type="predicted"/>
<dbReference type="STRING" id="35622.SAMN04489764_3331"/>
<evidence type="ECO:0000259" key="3">
    <source>
        <dbReference type="Pfam" id="PF01156"/>
    </source>
</evidence>
<dbReference type="Pfam" id="PF01156">
    <property type="entry name" value="IU_nuc_hydro"/>
    <property type="match status" value="1"/>
</dbReference>
<protein>
    <submittedName>
        <fullName evidence="4">Purine nucleosidase</fullName>
    </submittedName>
</protein>
<dbReference type="GO" id="GO:0008477">
    <property type="term" value="F:purine nucleosidase activity"/>
    <property type="evidence" value="ECO:0007669"/>
    <property type="project" value="TreeGrafter"/>
</dbReference>
<sequence length="306" mass="32306">MTTTRRRVILDTDIGSNVDDALALAVLLGSPEAELVGCTTVYGDTLVRARLAARLLRLAGRRAAVVPGERETLAGRPVWWAGHEDTLFPDLEAESVAAAVDAPGFLAGRVAAAPGQVDVVAIGPLTNIARAIQLDPAFPRRVRHLWIMGGRFDGGAPEHNFASDPEAARVVFASRTPTTVTGLEVTSTVRFGAAEAAAVEAGGELGRALAAQMRRWWRFKNTDATPPHDAIALLAMLAPEAFTFSAYGSIAVADDGAATFTPQREPGSGSVRLVTAVDVAAVTAQIIRRVLAAAPEHRHDRLHPHG</sequence>
<dbReference type="GO" id="GO:0006152">
    <property type="term" value="P:purine nucleoside catabolic process"/>
    <property type="evidence" value="ECO:0007669"/>
    <property type="project" value="TreeGrafter"/>
</dbReference>
<feature type="domain" description="Inosine/uridine-preferring nucleoside hydrolase" evidence="3">
    <location>
        <begin position="8"/>
        <end position="282"/>
    </location>
</feature>
<organism evidence="4 5">
    <name type="scientific">Thermostaphylospora chromogena</name>
    <dbReference type="NCBI Taxonomy" id="35622"/>
    <lineage>
        <taxon>Bacteria</taxon>
        <taxon>Bacillati</taxon>
        <taxon>Actinomycetota</taxon>
        <taxon>Actinomycetes</taxon>
        <taxon>Streptosporangiales</taxon>
        <taxon>Thermomonosporaceae</taxon>
        <taxon>Thermostaphylospora</taxon>
    </lineage>
</organism>
<evidence type="ECO:0000313" key="4">
    <source>
        <dbReference type="EMBL" id="SDR07387.1"/>
    </source>
</evidence>
<dbReference type="PANTHER" id="PTHR12304">
    <property type="entry name" value="INOSINE-URIDINE PREFERRING NUCLEOSIDE HYDROLASE"/>
    <property type="match status" value="1"/>
</dbReference>
<evidence type="ECO:0000313" key="5">
    <source>
        <dbReference type="Proteomes" id="UP000217103"/>
    </source>
</evidence>
<keyword evidence="1" id="KW-0378">Hydrolase</keyword>
<dbReference type="PANTHER" id="PTHR12304:SF4">
    <property type="entry name" value="URIDINE NUCLEOSIDASE"/>
    <property type="match status" value="1"/>
</dbReference>
<dbReference type="Gene3D" id="3.90.245.10">
    <property type="entry name" value="Ribonucleoside hydrolase-like"/>
    <property type="match status" value="1"/>
</dbReference>
<dbReference type="GO" id="GO:0005829">
    <property type="term" value="C:cytosol"/>
    <property type="evidence" value="ECO:0007669"/>
    <property type="project" value="TreeGrafter"/>
</dbReference>
<keyword evidence="5" id="KW-1185">Reference proteome</keyword>
<evidence type="ECO:0000256" key="2">
    <source>
        <dbReference type="ARBA" id="ARBA00023295"/>
    </source>
</evidence>
<dbReference type="AlphaFoldDB" id="A0A1H1G2B2"/>
<dbReference type="Proteomes" id="UP000217103">
    <property type="component" value="Unassembled WGS sequence"/>
</dbReference>
<dbReference type="InterPro" id="IPR001910">
    <property type="entry name" value="Inosine/uridine_hydrolase_dom"/>
</dbReference>
<gene>
    <name evidence="4" type="ORF">SAMN04489764_3331</name>
</gene>
<dbReference type="SUPFAM" id="SSF53590">
    <property type="entry name" value="Nucleoside hydrolase"/>
    <property type="match status" value="1"/>
</dbReference>
<dbReference type="RefSeq" id="WP_093259858.1">
    <property type="nucleotide sequence ID" value="NZ_FNKK01000002.1"/>
</dbReference>
<reference evidence="4 5" key="1">
    <citation type="submission" date="2016-10" db="EMBL/GenBank/DDBJ databases">
        <authorList>
            <person name="de Groot N.N."/>
        </authorList>
    </citation>
    <scope>NUCLEOTIDE SEQUENCE [LARGE SCALE GENOMIC DNA]</scope>
    <source>
        <strain evidence="4 5">DSM 43794</strain>
    </source>
</reference>
<dbReference type="OrthoDB" id="9797882at2"/>
<name>A0A1H1G2B2_9ACTN</name>
<evidence type="ECO:0000256" key="1">
    <source>
        <dbReference type="ARBA" id="ARBA00022801"/>
    </source>
</evidence>
<accession>A0A1H1G2B2</accession>
<keyword evidence="2" id="KW-0326">Glycosidase</keyword>
<dbReference type="EMBL" id="FNKK01000002">
    <property type="protein sequence ID" value="SDR07387.1"/>
    <property type="molecule type" value="Genomic_DNA"/>
</dbReference>